<dbReference type="Pfam" id="PF11706">
    <property type="entry name" value="zf-CGNR"/>
    <property type="match status" value="1"/>
</dbReference>
<organism evidence="2 3">
    <name type="scientific">Jiangella rhizosphaerae</name>
    <dbReference type="NCBI Taxonomy" id="2293569"/>
    <lineage>
        <taxon>Bacteria</taxon>
        <taxon>Bacillati</taxon>
        <taxon>Actinomycetota</taxon>
        <taxon>Actinomycetes</taxon>
        <taxon>Jiangellales</taxon>
        <taxon>Jiangellaceae</taxon>
        <taxon>Jiangella</taxon>
    </lineage>
</organism>
<comment type="caution">
    <text evidence="2">The sequence shown here is derived from an EMBL/GenBank/DDBJ whole genome shotgun (WGS) entry which is preliminary data.</text>
</comment>
<reference evidence="2 3" key="1">
    <citation type="submission" date="2018-09" db="EMBL/GenBank/DDBJ databases">
        <title>Isolation, diversity and antifungal activity of actinobacteria from wheat.</title>
        <authorList>
            <person name="Han C."/>
        </authorList>
    </citation>
    <scope>NUCLEOTIDE SEQUENCE [LARGE SCALE GENOMIC DNA]</scope>
    <source>
        <strain evidence="2 3">NEAU-YY265</strain>
    </source>
</reference>
<feature type="domain" description="Zinc finger CGNR" evidence="1">
    <location>
        <begin position="97"/>
        <end position="138"/>
    </location>
</feature>
<accession>A0A418KJ63</accession>
<protein>
    <recommendedName>
        <fullName evidence="1">Zinc finger CGNR domain-containing protein</fullName>
    </recommendedName>
</protein>
<dbReference type="EMBL" id="QUAL01000353">
    <property type="protein sequence ID" value="RIQ14411.1"/>
    <property type="molecule type" value="Genomic_DNA"/>
</dbReference>
<dbReference type="PANTHER" id="PTHR35525">
    <property type="entry name" value="BLL6575 PROTEIN"/>
    <property type="match status" value="1"/>
</dbReference>
<dbReference type="Proteomes" id="UP000284057">
    <property type="component" value="Unassembled WGS sequence"/>
</dbReference>
<dbReference type="RefSeq" id="WP_119662391.1">
    <property type="nucleotide sequence ID" value="NZ_QUAL01000353.1"/>
</dbReference>
<name>A0A418KJ63_9ACTN</name>
<feature type="non-terminal residue" evidence="2">
    <location>
        <position position="1"/>
    </location>
</feature>
<dbReference type="PANTHER" id="PTHR35525:SF3">
    <property type="entry name" value="BLL6575 PROTEIN"/>
    <property type="match status" value="1"/>
</dbReference>
<keyword evidence="3" id="KW-1185">Reference proteome</keyword>
<dbReference type="InterPro" id="IPR023286">
    <property type="entry name" value="ABATE_dom_sf"/>
</dbReference>
<dbReference type="OrthoDB" id="123307at2"/>
<dbReference type="Gene3D" id="1.10.3300.10">
    <property type="entry name" value="Jann2411-like domain"/>
    <property type="match status" value="1"/>
</dbReference>
<dbReference type="InterPro" id="IPR021005">
    <property type="entry name" value="Znf_CGNR"/>
</dbReference>
<dbReference type="InterPro" id="IPR010852">
    <property type="entry name" value="ABATE"/>
</dbReference>
<dbReference type="AlphaFoldDB" id="A0A418KJ63"/>
<dbReference type="SUPFAM" id="SSF160904">
    <property type="entry name" value="Jann2411-like"/>
    <property type="match status" value="1"/>
</dbReference>
<evidence type="ECO:0000313" key="2">
    <source>
        <dbReference type="EMBL" id="RIQ14411.1"/>
    </source>
</evidence>
<proteinExistence type="predicted"/>
<sequence>EVARTDPRAAAATLAAARRLRTDLDAVIRAELAGHAPDAARLDGIRDAYLDALSRARLTRGPVYAWRWPESPDDPGSVLWPVAQQALDLLSANDLSRLAECSTPNCRWLYLDRTKNHNRRWCSDDTCGVSARMRRYRAARR</sequence>
<evidence type="ECO:0000313" key="3">
    <source>
        <dbReference type="Proteomes" id="UP000284057"/>
    </source>
</evidence>
<gene>
    <name evidence="2" type="ORF">DY240_24850</name>
</gene>
<dbReference type="Pfam" id="PF07336">
    <property type="entry name" value="ABATE"/>
    <property type="match status" value="1"/>
</dbReference>
<evidence type="ECO:0000259" key="1">
    <source>
        <dbReference type="Pfam" id="PF11706"/>
    </source>
</evidence>